<keyword evidence="4 6" id="KW-1133">Transmembrane helix</keyword>
<comment type="subcellular location">
    <subcellularLocation>
        <location evidence="1">Cell membrane</location>
        <topology evidence="1">Multi-pass membrane protein</topology>
    </subcellularLocation>
</comment>
<proteinExistence type="predicted"/>
<name>A0A7I9XVV3_9MYCO</name>
<feature type="transmembrane region" description="Helical" evidence="6">
    <location>
        <begin position="336"/>
        <end position="354"/>
    </location>
</feature>
<dbReference type="GO" id="GO:0022857">
    <property type="term" value="F:transmembrane transporter activity"/>
    <property type="evidence" value="ECO:0007669"/>
    <property type="project" value="InterPro"/>
</dbReference>
<dbReference type="AlphaFoldDB" id="A0A7I9XVV3"/>
<keyword evidence="9" id="KW-1185">Reference proteome</keyword>
<evidence type="ECO:0000256" key="3">
    <source>
        <dbReference type="ARBA" id="ARBA00022692"/>
    </source>
</evidence>
<dbReference type="PROSITE" id="PS50850">
    <property type="entry name" value="MFS"/>
    <property type="match status" value="1"/>
</dbReference>
<dbReference type="GO" id="GO:0005886">
    <property type="term" value="C:plasma membrane"/>
    <property type="evidence" value="ECO:0007669"/>
    <property type="project" value="UniProtKB-SubCell"/>
</dbReference>
<evidence type="ECO:0000313" key="8">
    <source>
        <dbReference type="EMBL" id="GFG73919.1"/>
    </source>
</evidence>
<dbReference type="PANTHER" id="PTHR43124">
    <property type="entry name" value="PURINE EFFLUX PUMP PBUE"/>
    <property type="match status" value="1"/>
</dbReference>
<feature type="domain" description="Major facilitator superfamily (MFS) profile" evidence="7">
    <location>
        <begin position="43"/>
        <end position="423"/>
    </location>
</feature>
<dbReference type="PANTHER" id="PTHR43124:SF3">
    <property type="entry name" value="CHLORAMPHENICOL EFFLUX PUMP RV0191"/>
    <property type="match status" value="1"/>
</dbReference>
<dbReference type="SUPFAM" id="SSF103473">
    <property type="entry name" value="MFS general substrate transporter"/>
    <property type="match status" value="1"/>
</dbReference>
<feature type="transmembrane region" description="Helical" evidence="6">
    <location>
        <begin position="136"/>
        <end position="159"/>
    </location>
</feature>
<dbReference type="InterPro" id="IPR020846">
    <property type="entry name" value="MFS_dom"/>
</dbReference>
<dbReference type="InterPro" id="IPR050189">
    <property type="entry name" value="MFS_Efflux_Transporters"/>
</dbReference>
<comment type="caution">
    <text evidence="8">The sequence shown here is derived from an EMBL/GenBank/DDBJ whole genome shotgun (WGS) entry which is preliminary data.</text>
</comment>
<evidence type="ECO:0000256" key="4">
    <source>
        <dbReference type="ARBA" id="ARBA00022989"/>
    </source>
</evidence>
<dbReference type="InterPro" id="IPR036259">
    <property type="entry name" value="MFS_trans_sf"/>
</dbReference>
<feature type="transmembrane region" description="Helical" evidence="6">
    <location>
        <begin position="44"/>
        <end position="68"/>
    </location>
</feature>
<reference evidence="8 9" key="1">
    <citation type="journal article" date="2019" name="Emerg. Microbes Infect.">
        <title>Comprehensive subspecies identification of 175 nontuberculous mycobacteria species based on 7547 genomic profiles.</title>
        <authorList>
            <person name="Matsumoto Y."/>
            <person name="Kinjo T."/>
            <person name="Motooka D."/>
            <person name="Nabeya D."/>
            <person name="Jung N."/>
            <person name="Uechi K."/>
            <person name="Horii T."/>
            <person name="Iida T."/>
            <person name="Fujita J."/>
            <person name="Nakamura S."/>
        </authorList>
    </citation>
    <scope>NUCLEOTIDE SEQUENCE [LARGE SCALE GENOMIC DNA]</scope>
    <source>
        <strain evidence="8 9">JCM 17322</strain>
    </source>
</reference>
<evidence type="ECO:0000256" key="1">
    <source>
        <dbReference type="ARBA" id="ARBA00004651"/>
    </source>
</evidence>
<dbReference type="EMBL" id="BLKW01000002">
    <property type="protein sequence ID" value="GFG73919.1"/>
    <property type="molecule type" value="Genomic_DNA"/>
</dbReference>
<feature type="transmembrane region" description="Helical" evidence="6">
    <location>
        <begin position="308"/>
        <end position="330"/>
    </location>
</feature>
<feature type="transmembrane region" description="Helical" evidence="6">
    <location>
        <begin position="74"/>
        <end position="98"/>
    </location>
</feature>
<evidence type="ECO:0000313" key="9">
    <source>
        <dbReference type="Proteomes" id="UP000465361"/>
    </source>
</evidence>
<dbReference type="Pfam" id="PF07690">
    <property type="entry name" value="MFS_1"/>
    <property type="match status" value="2"/>
</dbReference>
<feature type="transmembrane region" description="Helical" evidence="6">
    <location>
        <begin position="279"/>
        <end position="296"/>
    </location>
</feature>
<keyword evidence="3 6" id="KW-0812">Transmembrane</keyword>
<evidence type="ECO:0000259" key="7">
    <source>
        <dbReference type="PROSITE" id="PS50850"/>
    </source>
</evidence>
<dbReference type="Gene3D" id="1.20.1250.20">
    <property type="entry name" value="MFS general substrate transporter like domains"/>
    <property type="match status" value="2"/>
</dbReference>
<evidence type="ECO:0000256" key="2">
    <source>
        <dbReference type="ARBA" id="ARBA00022475"/>
    </source>
</evidence>
<feature type="transmembrane region" description="Helical" evidence="6">
    <location>
        <begin position="171"/>
        <end position="193"/>
    </location>
</feature>
<dbReference type="CDD" id="cd17324">
    <property type="entry name" value="MFS_NepI_like"/>
    <property type="match status" value="1"/>
</dbReference>
<dbReference type="Proteomes" id="UP000465361">
    <property type="component" value="Unassembled WGS sequence"/>
</dbReference>
<protein>
    <submittedName>
        <fullName evidence="8">MFS transporter</fullName>
    </submittedName>
</protein>
<accession>A0A7I9XVV3</accession>
<feature type="transmembrane region" description="Helical" evidence="6">
    <location>
        <begin position="375"/>
        <end position="397"/>
    </location>
</feature>
<feature type="transmembrane region" description="Helical" evidence="6">
    <location>
        <begin position="110"/>
        <end position="130"/>
    </location>
</feature>
<evidence type="ECO:0000256" key="6">
    <source>
        <dbReference type="SAM" id="Phobius"/>
    </source>
</evidence>
<keyword evidence="5 6" id="KW-0472">Membrane</keyword>
<dbReference type="InterPro" id="IPR011701">
    <property type="entry name" value="MFS"/>
</dbReference>
<sequence>MAVGPARVVGAARSRRKPFDAASDEMTAETSTGRTWTPRIAVQLAVLAAAAFIYVTAEILPVGALPAIARDLHVSVPVVGTLLAWYALVAALTTIPLVRWTAHWPRRTALLMTLVCLTGSQLISAVAPNFAVLACARMLCAITHGLMLSVVAPIATRLVPASHHGRATTATYVGISLAVVVGSPLTAALSFVWGWRVAVAAITVVAALITVAAWVVLPPLVLSAEQLLTVGPRAHHHRNRRLLTVSVLTLIAVTGHYISYTFIVVIIRDVVGVRGPNTAWLLAAYGIAGLAAMPLVARPVDRHPKATVITCTAVLSGVFVVLTVLAFGAWSTTATVLIGAGAFVLWGGTANGASPMLQAAAMRAGADDPDGASGLYMAAFQIGITAGSLAGGLLYGYSVPTMLGASAVLMGAALAAMTATRHVFEVPPLGHA</sequence>
<feature type="transmembrane region" description="Helical" evidence="6">
    <location>
        <begin position="403"/>
        <end position="424"/>
    </location>
</feature>
<gene>
    <name evidence="8" type="ORF">MBOT_12840</name>
</gene>
<organism evidence="8 9">
    <name type="scientific">Mycobacterium botniense</name>
    <dbReference type="NCBI Taxonomy" id="84962"/>
    <lineage>
        <taxon>Bacteria</taxon>
        <taxon>Bacillati</taxon>
        <taxon>Actinomycetota</taxon>
        <taxon>Actinomycetes</taxon>
        <taxon>Mycobacteriales</taxon>
        <taxon>Mycobacteriaceae</taxon>
        <taxon>Mycobacterium</taxon>
    </lineage>
</organism>
<evidence type="ECO:0000256" key="5">
    <source>
        <dbReference type="ARBA" id="ARBA00023136"/>
    </source>
</evidence>
<feature type="transmembrane region" description="Helical" evidence="6">
    <location>
        <begin position="199"/>
        <end position="222"/>
    </location>
</feature>
<keyword evidence="2" id="KW-1003">Cell membrane</keyword>
<feature type="transmembrane region" description="Helical" evidence="6">
    <location>
        <begin position="242"/>
        <end position="267"/>
    </location>
</feature>